<dbReference type="Proteomes" id="UP000054359">
    <property type="component" value="Unassembled WGS sequence"/>
</dbReference>
<accession>A0A087U1M8</accession>
<organism evidence="1 2">
    <name type="scientific">Stegodyphus mimosarum</name>
    <name type="common">African social velvet spider</name>
    <dbReference type="NCBI Taxonomy" id="407821"/>
    <lineage>
        <taxon>Eukaryota</taxon>
        <taxon>Metazoa</taxon>
        <taxon>Ecdysozoa</taxon>
        <taxon>Arthropoda</taxon>
        <taxon>Chelicerata</taxon>
        <taxon>Arachnida</taxon>
        <taxon>Araneae</taxon>
        <taxon>Araneomorphae</taxon>
        <taxon>Entelegynae</taxon>
        <taxon>Eresoidea</taxon>
        <taxon>Eresidae</taxon>
        <taxon>Stegodyphus</taxon>
    </lineage>
</organism>
<gene>
    <name evidence="1" type="ORF">X975_13140</name>
</gene>
<evidence type="ECO:0000313" key="1">
    <source>
        <dbReference type="EMBL" id="KFM71267.1"/>
    </source>
</evidence>
<dbReference type="AlphaFoldDB" id="A0A087U1M8"/>
<protein>
    <submittedName>
        <fullName evidence="1">Uncharacterized protein</fullName>
    </submittedName>
</protein>
<dbReference type="EMBL" id="KK117735">
    <property type="protein sequence ID" value="KFM71267.1"/>
    <property type="molecule type" value="Genomic_DNA"/>
</dbReference>
<keyword evidence="2" id="KW-1185">Reference proteome</keyword>
<evidence type="ECO:0000313" key="2">
    <source>
        <dbReference type="Proteomes" id="UP000054359"/>
    </source>
</evidence>
<reference evidence="1 2" key="1">
    <citation type="submission" date="2013-11" db="EMBL/GenBank/DDBJ databases">
        <title>Genome sequencing of Stegodyphus mimosarum.</title>
        <authorList>
            <person name="Bechsgaard J."/>
        </authorList>
    </citation>
    <scope>NUCLEOTIDE SEQUENCE [LARGE SCALE GENOMIC DNA]</scope>
</reference>
<proteinExistence type="predicted"/>
<sequence length="54" mass="6561">MVSCQEVKVDLYLKSLDLAQLQLRNYQQHSLKDIWTVIYFFKVNLRLYLIVLRT</sequence>
<feature type="non-terminal residue" evidence="1">
    <location>
        <position position="54"/>
    </location>
</feature>
<name>A0A087U1M8_STEMI</name>